<proteinExistence type="predicted"/>
<accession>A0A0L0HAJ0</accession>
<dbReference type="PANTHER" id="PTHR12295:SF30">
    <property type="entry name" value="PROTEIN FURRY"/>
    <property type="match status" value="1"/>
</dbReference>
<feature type="domain" description="Cell morphogenesis protein N-terminal" evidence="2">
    <location>
        <begin position="201"/>
        <end position="514"/>
    </location>
</feature>
<dbReference type="InParanoid" id="A0A0L0HAJ0"/>
<dbReference type="GO" id="GO:0030427">
    <property type="term" value="C:site of polarized growth"/>
    <property type="evidence" value="ECO:0007669"/>
    <property type="project" value="TreeGrafter"/>
</dbReference>
<dbReference type="GO" id="GO:0005938">
    <property type="term" value="C:cell cortex"/>
    <property type="evidence" value="ECO:0007669"/>
    <property type="project" value="TreeGrafter"/>
</dbReference>
<keyword evidence="4" id="KW-1185">Reference proteome</keyword>
<evidence type="ECO:0000313" key="3">
    <source>
        <dbReference type="EMBL" id="KNC98026.1"/>
    </source>
</evidence>
<dbReference type="InterPro" id="IPR039867">
    <property type="entry name" value="Furry/Tao3/Mor2"/>
</dbReference>
<dbReference type="AlphaFoldDB" id="A0A0L0HAJ0"/>
<dbReference type="Pfam" id="PF14222">
    <property type="entry name" value="MOR2-PAG1_N"/>
    <property type="match status" value="1"/>
</dbReference>
<dbReference type="RefSeq" id="XP_016606066.1">
    <property type="nucleotide sequence ID" value="XM_016754650.1"/>
</dbReference>
<organism evidence="3 4">
    <name type="scientific">Spizellomyces punctatus (strain DAOM BR117)</name>
    <dbReference type="NCBI Taxonomy" id="645134"/>
    <lineage>
        <taxon>Eukaryota</taxon>
        <taxon>Fungi</taxon>
        <taxon>Fungi incertae sedis</taxon>
        <taxon>Chytridiomycota</taxon>
        <taxon>Chytridiomycota incertae sedis</taxon>
        <taxon>Chytridiomycetes</taxon>
        <taxon>Spizellomycetales</taxon>
        <taxon>Spizellomycetaceae</taxon>
        <taxon>Spizellomyces</taxon>
    </lineage>
</organism>
<feature type="region of interest" description="Disordered" evidence="1">
    <location>
        <begin position="1"/>
        <end position="94"/>
    </location>
</feature>
<gene>
    <name evidence="3" type="ORF">SPPG_06445</name>
</gene>
<evidence type="ECO:0000259" key="2">
    <source>
        <dbReference type="Pfam" id="PF14222"/>
    </source>
</evidence>
<sequence length="697" mass="76006">MEAGGSRDRGHPEEVGRQTPPPVPSKGPLLGQEPVRQAQSSGGGTFAGATNTHPDGVPQRQGSIGAGNQTSSQRASMLPISASGPGGGSGGKRTPAQLALQNVFARFVRAAELKVNTLMHLQPLDRELDLFAPIRPGTDKTLDCLLESVGSVAKHCPKLMIDSIMVWRKSKSEASPGEGTRNITTLYPHLKGKDIENILKERKSLVSNFILCRVLTAIIQRLTRETLPDDLAEKLEDMVFGQLRNADPDLTIRSVNRQANIDLFAELAGALSNIRFATVSGRFVSELSKAATLKEGKLDLFIRSMRFLKLKIYPMDELENTADFLQTCAELFHDAHSSRIKHAYAEVFVQLLEPIAAVATAEVNLPAWMKTVELIFPKANKMVSKPRHLQAALPLINTLLCVSRKDFFHKHWGDFTELCVKQLRDKLLRTIALSSITRLLWVYLFRCSETSTANVYRRIDSITKVLFPPNRRGVVPAETSLHAFVQIVYFICVRYPEYGANNVLTNLLGIEHGAAVLSGPSNAITASSNAIISTSSILMGEKGSATSAVPSTMLDDWTTNTMLTGSSSVSTASNMVVGDTVVNPERLLIALRAFLLLLADMEEALGNGQKENAGLTAGTVSAVSGNAGTGKVVVEAKVNLPAPPFPQVDWHYTSSYFGIDVLNKMRERTSRAEVSGDIRMPLSEMFFIVWGVVCETR</sequence>
<evidence type="ECO:0000313" key="4">
    <source>
        <dbReference type="Proteomes" id="UP000053201"/>
    </source>
</evidence>
<dbReference type="EMBL" id="KQ257461">
    <property type="protein sequence ID" value="KNC98026.1"/>
    <property type="molecule type" value="Genomic_DNA"/>
</dbReference>
<dbReference type="GeneID" id="27689746"/>
<dbReference type="OrthoDB" id="6287725at2759"/>
<dbReference type="InterPro" id="IPR025614">
    <property type="entry name" value="Cell_morpho_N"/>
</dbReference>
<dbReference type="VEuPathDB" id="FungiDB:SPPG_06445"/>
<name>A0A0L0HAJ0_SPIPD</name>
<dbReference type="eggNOG" id="KOG1825">
    <property type="taxonomic scope" value="Eukaryota"/>
</dbReference>
<dbReference type="PANTHER" id="PTHR12295">
    <property type="entry name" value="FURRY-RELATED"/>
    <property type="match status" value="1"/>
</dbReference>
<dbReference type="GO" id="GO:0000902">
    <property type="term" value="P:cell morphogenesis"/>
    <property type="evidence" value="ECO:0007669"/>
    <property type="project" value="InterPro"/>
</dbReference>
<reference evidence="3 4" key="1">
    <citation type="submission" date="2009-08" db="EMBL/GenBank/DDBJ databases">
        <title>The Genome Sequence of Spizellomyces punctatus strain DAOM BR117.</title>
        <authorList>
            <consortium name="The Broad Institute Genome Sequencing Platform"/>
            <person name="Russ C."/>
            <person name="Cuomo C."/>
            <person name="Shea T."/>
            <person name="Young S.K."/>
            <person name="Zeng Q."/>
            <person name="Koehrsen M."/>
            <person name="Haas B."/>
            <person name="Borodovsky M."/>
            <person name="Guigo R."/>
            <person name="Alvarado L."/>
            <person name="Berlin A."/>
            <person name="Bochicchio J."/>
            <person name="Borenstein D."/>
            <person name="Chapman S."/>
            <person name="Chen Z."/>
            <person name="Engels R."/>
            <person name="Freedman E."/>
            <person name="Gellesch M."/>
            <person name="Goldberg J."/>
            <person name="Griggs A."/>
            <person name="Gujja S."/>
            <person name="Heiman D."/>
            <person name="Hepburn T."/>
            <person name="Howarth C."/>
            <person name="Jen D."/>
            <person name="Larson L."/>
            <person name="Lewis B."/>
            <person name="Mehta T."/>
            <person name="Park D."/>
            <person name="Pearson M."/>
            <person name="Roberts A."/>
            <person name="Saif S."/>
            <person name="Shenoy N."/>
            <person name="Sisk P."/>
            <person name="Stolte C."/>
            <person name="Sykes S."/>
            <person name="Thomson T."/>
            <person name="Walk T."/>
            <person name="White J."/>
            <person name="Yandava C."/>
            <person name="Burger G."/>
            <person name="Gray M.W."/>
            <person name="Holland P.W.H."/>
            <person name="King N."/>
            <person name="Lang F.B.F."/>
            <person name="Roger A.J."/>
            <person name="Ruiz-Trillo I."/>
            <person name="Lander E."/>
            <person name="Nusbaum C."/>
        </authorList>
    </citation>
    <scope>NUCLEOTIDE SEQUENCE [LARGE SCALE GENOMIC DNA]</scope>
    <source>
        <strain evidence="3 4">DAOM BR117</strain>
    </source>
</reference>
<protein>
    <recommendedName>
        <fullName evidence="2">Cell morphogenesis protein N-terminal domain-containing protein</fullName>
    </recommendedName>
</protein>
<dbReference type="Proteomes" id="UP000053201">
    <property type="component" value="Unassembled WGS sequence"/>
</dbReference>
<feature type="compositionally biased region" description="Polar residues" evidence="1">
    <location>
        <begin position="60"/>
        <end position="75"/>
    </location>
</feature>
<feature type="compositionally biased region" description="Basic and acidic residues" evidence="1">
    <location>
        <begin position="1"/>
        <end position="16"/>
    </location>
</feature>
<evidence type="ECO:0000256" key="1">
    <source>
        <dbReference type="SAM" id="MobiDB-lite"/>
    </source>
</evidence>
<dbReference type="STRING" id="645134.A0A0L0HAJ0"/>